<reference evidence="1 2" key="1">
    <citation type="journal article" date="2018" name="Nat. Ecol. Evol.">
        <title>Pezizomycetes genomes reveal the molecular basis of ectomycorrhizal truffle lifestyle.</title>
        <authorList>
            <person name="Murat C."/>
            <person name="Payen T."/>
            <person name="Noel B."/>
            <person name="Kuo A."/>
            <person name="Morin E."/>
            <person name="Chen J."/>
            <person name="Kohler A."/>
            <person name="Krizsan K."/>
            <person name="Balestrini R."/>
            <person name="Da Silva C."/>
            <person name="Montanini B."/>
            <person name="Hainaut M."/>
            <person name="Levati E."/>
            <person name="Barry K.W."/>
            <person name="Belfiori B."/>
            <person name="Cichocki N."/>
            <person name="Clum A."/>
            <person name="Dockter R.B."/>
            <person name="Fauchery L."/>
            <person name="Guy J."/>
            <person name="Iotti M."/>
            <person name="Le Tacon F."/>
            <person name="Lindquist E.A."/>
            <person name="Lipzen A."/>
            <person name="Malagnac F."/>
            <person name="Mello A."/>
            <person name="Molinier V."/>
            <person name="Miyauchi S."/>
            <person name="Poulain J."/>
            <person name="Riccioni C."/>
            <person name="Rubini A."/>
            <person name="Sitrit Y."/>
            <person name="Splivallo R."/>
            <person name="Traeger S."/>
            <person name="Wang M."/>
            <person name="Zifcakova L."/>
            <person name="Wipf D."/>
            <person name="Zambonelli A."/>
            <person name="Paolocci F."/>
            <person name="Nowrousian M."/>
            <person name="Ottonello S."/>
            <person name="Baldrian P."/>
            <person name="Spatafora J.W."/>
            <person name="Henrissat B."/>
            <person name="Nagy L.G."/>
            <person name="Aury J.M."/>
            <person name="Wincker P."/>
            <person name="Grigoriev I.V."/>
            <person name="Bonfante P."/>
            <person name="Martin F.M."/>
        </authorList>
    </citation>
    <scope>NUCLEOTIDE SEQUENCE [LARGE SCALE GENOMIC DNA]</scope>
    <source>
        <strain evidence="1 2">CCBAS932</strain>
    </source>
</reference>
<evidence type="ECO:0000313" key="2">
    <source>
        <dbReference type="Proteomes" id="UP000277580"/>
    </source>
</evidence>
<dbReference type="AlphaFoldDB" id="A0A3N4LAQ1"/>
<evidence type="ECO:0000313" key="1">
    <source>
        <dbReference type="EMBL" id="RPB15085.1"/>
    </source>
</evidence>
<dbReference type="EMBL" id="ML119115">
    <property type="protein sequence ID" value="RPB15085.1"/>
    <property type="molecule type" value="Genomic_DNA"/>
</dbReference>
<name>A0A3N4LAQ1_9PEZI</name>
<dbReference type="InParanoid" id="A0A3N4LAQ1"/>
<organism evidence="1 2">
    <name type="scientific">Morchella conica CCBAS932</name>
    <dbReference type="NCBI Taxonomy" id="1392247"/>
    <lineage>
        <taxon>Eukaryota</taxon>
        <taxon>Fungi</taxon>
        <taxon>Dikarya</taxon>
        <taxon>Ascomycota</taxon>
        <taxon>Pezizomycotina</taxon>
        <taxon>Pezizomycetes</taxon>
        <taxon>Pezizales</taxon>
        <taxon>Morchellaceae</taxon>
        <taxon>Morchella</taxon>
    </lineage>
</organism>
<protein>
    <submittedName>
        <fullName evidence="1">Uncharacterized protein</fullName>
    </submittedName>
</protein>
<dbReference type="Proteomes" id="UP000277580">
    <property type="component" value="Unassembled WGS sequence"/>
</dbReference>
<proteinExistence type="predicted"/>
<keyword evidence="2" id="KW-1185">Reference proteome</keyword>
<gene>
    <name evidence="1" type="ORF">P167DRAFT_571952</name>
</gene>
<sequence length="203" mass="22399">MSKLSQKIPKPCAKIPVVINRHLLSSWREVVRAGDIYMSTQGTTLLTPEQRKVTGSKNPYSPQPAKRRPYLVLGVNQDGSFAAVPITSRGGEGWEDLSMKDQLRFLPIGRCPEGISRPVVDLESVTSGWRGENSLLTSTSLLFLDVIETFRPEAMCGCQGRVSEESLLLAQAESERNRRKPQVQGSSSTNPFSILGELLVIED</sequence>
<dbReference type="OrthoDB" id="5372460at2759"/>
<accession>A0A3N4LAQ1</accession>